<gene>
    <name evidence="2" type="ORF">PCANC_10373</name>
    <name evidence="3" type="ORF">PCASD_00476</name>
</gene>
<feature type="compositionally biased region" description="Basic residues" evidence="1">
    <location>
        <begin position="129"/>
        <end position="140"/>
    </location>
</feature>
<accession>A0A2N5VNQ6</accession>
<evidence type="ECO:0000313" key="2">
    <source>
        <dbReference type="EMBL" id="PLW18239.1"/>
    </source>
</evidence>
<evidence type="ECO:0008006" key="6">
    <source>
        <dbReference type="Google" id="ProtNLM"/>
    </source>
</evidence>
<evidence type="ECO:0000256" key="1">
    <source>
        <dbReference type="SAM" id="MobiDB-lite"/>
    </source>
</evidence>
<dbReference type="EMBL" id="PGCI01000004">
    <property type="protein sequence ID" value="PLW51618.1"/>
    <property type="molecule type" value="Genomic_DNA"/>
</dbReference>
<comment type="caution">
    <text evidence="3">The sequence shown here is derived from an EMBL/GenBank/DDBJ whole genome shotgun (WGS) entry which is preliminary data.</text>
</comment>
<protein>
    <recommendedName>
        <fullName evidence="6">HAT C-terminal dimerisation domain-containing protein</fullName>
    </recommendedName>
</protein>
<dbReference type="PANTHER" id="PTHR47501:SF5">
    <property type="entry name" value="HAT C-TERMINAL DIMERISATION DOMAIN-CONTAINING PROTEIN"/>
    <property type="match status" value="1"/>
</dbReference>
<name>A0A2N5VNQ6_9BASI</name>
<feature type="compositionally biased region" description="Basic and acidic residues" evidence="1">
    <location>
        <begin position="95"/>
        <end position="108"/>
    </location>
</feature>
<dbReference type="STRING" id="200324.A0A2N5VNQ6"/>
<proteinExistence type="predicted"/>
<evidence type="ECO:0000313" key="4">
    <source>
        <dbReference type="Proteomes" id="UP000235388"/>
    </source>
</evidence>
<sequence>MVWFKPVTTSSPEFACSIKFTAGSLASRTIVSFTTAASSSSNMTQSSMTPHPSVVVNSTRPDACQSSWAITPVRTNPNFIRPSRDSRQALVVESPAEKDNDPAPKSKTDNVTTTISSDSDAVSVAPATKKNKKKNKRKCPSKVINVDSNSDKVKKSMDLTQDSDKENSKRFVNPIHPLQTKDNGASIFGLRPKNHQSWSLSSKITLIHDVWTTKGNQHAFLGISASYISKKFEFKTTDSGSNNMTMAEEVKKLILEKTGTTINISANHIQCFCHKLALILNAGLAALSISEEGLVPSQDSTLGFVPGLEDIKEESKEVEQQILLSQKNPAKRS</sequence>
<evidence type="ECO:0000313" key="3">
    <source>
        <dbReference type="EMBL" id="PLW51618.1"/>
    </source>
</evidence>
<feature type="compositionally biased region" description="Low complexity" evidence="1">
    <location>
        <begin position="111"/>
        <end position="128"/>
    </location>
</feature>
<reference evidence="4 5" key="1">
    <citation type="submission" date="2017-11" db="EMBL/GenBank/DDBJ databases">
        <title>De novo assembly and phasing of dikaryotic genomes from two isolates of Puccinia coronata f. sp. avenae, the causal agent of oat crown rust.</title>
        <authorList>
            <person name="Miller M.E."/>
            <person name="Zhang Y."/>
            <person name="Omidvar V."/>
            <person name="Sperschneider J."/>
            <person name="Schwessinger B."/>
            <person name="Raley C."/>
            <person name="Palmer J.M."/>
            <person name="Garnica D."/>
            <person name="Upadhyaya N."/>
            <person name="Rathjen J."/>
            <person name="Taylor J.M."/>
            <person name="Park R.F."/>
            <person name="Dodds P.N."/>
            <person name="Hirsch C.D."/>
            <person name="Kianian S.F."/>
            <person name="Figueroa M."/>
        </authorList>
    </citation>
    <scope>NUCLEOTIDE SEQUENCE [LARGE SCALE GENOMIC DNA]</scope>
    <source>
        <strain evidence="2">12NC29</strain>
        <strain evidence="3">12SD80</strain>
    </source>
</reference>
<feature type="region of interest" description="Disordered" evidence="1">
    <location>
        <begin position="93"/>
        <end position="166"/>
    </location>
</feature>
<keyword evidence="4" id="KW-1185">Reference proteome</keyword>
<dbReference type="PANTHER" id="PTHR47501">
    <property type="entry name" value="TRANSPOSASE-RELATED"/>
    <property type="match status" value="1"/>
</dbReference>
<organism evidence="3 5">
    <name type="scientific">Puccinia coronata f. sp. avenae</name>
    <dbReference type="NCBI Taxonomy" id="200324"/>
    <lineage>
        <taxon>Eukaryota</taxon>
        <taxon>Fungi</taxon>
        <taxon>Dikarya</taxon>
        <taxon>Basidiomycota</taxon>
        <taxon>Pucciniomycotina</taxon>
        <taxon>Pucciniomycetes</taxon>
        <taxon>Pucciniales</taxon>
        <taxon>Pucciniaceae</taxon>
        <taxon>Puccinia</taxon>
    </lineage>
</organism>
<dbReference type="EMBL" id="PGCJ01000835">
    <property type="protein sequence ID" value="PLW18239.1"/>
    <property type="molecule type" value="Genomic_DNA"/>
</dbReference>
<evidence type="ECO:0000313" key="5">
    <source>
        <dbReference type="Proteomes" id="UP000235392"/>
    </source>
</evidence>
<dbReference type="Proteomes" id="UP000235388">
    <property type="component" value="Unassembled WGS sequence"/>
</dbReference>
<feature type="compositionally biased region" description="Basic and acidic residues" evidence="1">
    <location>
        <begin position="149"/>
        <end position="166"/>
    </location>
</feature>
<dbReference type="Proteomes" id="UP000235392">
    <property type="component" value="Unassembled WGS sequence"/>
</dbReference>
<dbReference type="AlphaFoldDB" id="A0A2N5VNQ6"/>